<organism evidence="1 2">
    <name type="scientific">Alcanivorax jadensis T9</name>
    <dbReference type="NCBI Taxonomy" id="1177181"/>
    <lineage>
        <taxon>Bacteria</taxon>
        <taxon>Pseudomonadati</taxon>
        <taxon>Pseudomonadota</taxon>
        <taxon>Gammaproteobacteria</taxon>
        <taxon>Oceanospirillales</taxon>
        <taxon>Alcanivoracaceae</taxon>
        <taxon>Alcanivorax</taxon>
    </lineage>
</organism>
<reference evidence="1 2" key="1">
    <citation type="submission" date="2012-09" db="EMBL/GenBank/DDBJ databases">
        <title>Genome Sequence of alkane-degrading Bacterium Alcanivorax jadensis T9.</title>
        <authorList>
            <person name="Lai Q."/>
            <person name="Shao Z."/>
        </authorList>
    </citation>
    <scope>NUCLEOTIDE SEQUENCE [LARGE SCALE GENOMIC DNA]</scope>
    <source>
        <strain evidence="1 2">T9</strain>
    </source>
</reference>
<evidence type="ECO:0000313" key="2">
    <source>
        <dbReference type="Proteomes" id="UP000029443"/>
    </source>
</evidence>
<gene>
    <name evidence="1" type="ORF">T9A_00136</name>
</gene>
<dbReference type="EMBL" id="ARXU01000001">
    <property type="protein sequence ID" value="KGD62816.1"/>
    <property type="molecule type" value="Genomic_DNA"/>
</dbReference>
<dbReference type="Proteomes" id="UP000029443">
    <property type="component" value="Unassembled WGS sequence"/>
</dbReference>
<proteinExistence type="predicted"/>
<sequence>MKTFQEFRQKSALVLLKPVSTVEEISAVLLDADTLPHWFDRQRALESIAHRVGVDVDLLSRLEAEVTAL</sequence>
<dbReference type="RefSeq" id="WP_035244255.1">
    <property type="nucleotide sequence ID" value="NZ_ARXU01000001.1"/>
</dbReference>
<keyword evidence="2" id="KW-1185">Reference proteome</keyword>
<protein>
    <submittedName>
        <fullName evidence="1">Uncharacterized protein</fullName>
    </submittedName>
</protein>
<name>A0ABR4WGR7_9GAMM</name>
<accession>A0ABR4WGR7</accession>
<evidence type="ECO:0000313" key="1">
    <source>
        <dbReference type="EMBL" id="KGD62816.1"/>
    </source>
</evidence>
<comment type="caution">
    <text evidence="1">The sequence shown here is derived from an EMBL/GenBank/DDBJ whole genome shotgun (WGS) entry which is preliminary data.</text>
</comment>